<feature type="compositionally biased region" description="Low complexity" evidence="1">
    <location>
        <begin position="29"/>
        <end position="44"/>
    </location>
</feature>
<name>A0A4Z1L5U6_9HELO</name>
<proteinExistence type="predicted"/>
<dbReference type="AlphaFoldDB" id="A0A4Z1L5U6"/>
<protein>
    <submittedName>
        <fullName evidence="2">Uncharacterized protein</fullName>
    </submittedName>
</protein>
<feature type="compositionally biased region" description="Pro residues" evidence="1">
    <location>
        <begin position="57"/>
        <end position="66"/>
    </location>
</feature>
<evidence type="ECO:0000313" key="2">
    <source>
        <dbReference type="EMBL" id="TGO92214.1"/>
    </source>
</evidence>
<reference evidence="2 3" key="1">
    <citation type="submission" date="2017-12" db="EMBL/GenBank/DDBJ databases">
        <title>Comparative genomics of Botrytis spp.</title>
        <authorList>
            <person name="Valero-Jimenez C.A."/>
            <person name="Tapia P."/>
            <person name="Veloso J."/>
            <person name="Silva-Moreno E."/>
            <person name="Staats M."/>
            <person name="Valdes J.H."/>
            <person name="Van Kan J.A.L."/>
        </authorList>
    </citation>
    <scope>NUCLEOTIDE SEQUENCE [LARGE SCALE GENOMIC DNA]</scope>
    <source>
        <strain evidence="2 3">MUCL3349</strain>
    </source>
</reference>
<evidence type="ECO:0000256" key="1">
    <source>
        <dbReference type="SAM" id="MobiDB-lite"/>
    </source>
</evidence>
<dbReference type="EMBL" id="PQXO01000008">
    <property type="protein sequence ID" value="TGO92214.1"/>
    <property type="molecule type" value="Genomic_DNA"/>
</dbReference>
<organism evidence="2 3">
    <name type="scientific">Botrytis porri</name>
    <dbReference type="NCBI Taxonomy" id="87229"/>
    <lineage>
        <taxon>Eukaryota</taxon>
        <taxon>Fungi</taxon>
        <taxon>Dikarya</taxon>
        <taxon>Ascomycota</taxon>
        <taxon>Pezizomycotina</taxon>
        <taxon>Leotiomycetes</taxon>
        <taxon>Helotiales</taxon>
        <taxon>Sclerotiniaceae</taxon>
        <taxon>Botrytis</taxon>
    </lineage>
</organism>
<feature type="region of interest" description="Disordered" evidence="1">
    <location>
        <begin position="1"/>
        <end position="78"/>
    </location>
</feature>
<comment type="caution">
    <text evidence="2">The sequence shown here is derived from an EMBL/GenBank/DDBJ whole genome shotgun (WGS) entry which is preliminary data.</text>
</comment>
<feature type="compositionally biased region" description="Low complexity" evidence="1">
    <location>
        <begin position="1"/>
        <end position="20"/>
    </location>
</feature>
<dbReference type="Proteomes" id="UP000297280">
    <property type="component" value="Unassembled WGS sequence"/>
</dbReference>
<accession>A0A4Z1L5U6</accession>
<sequence length="357" mass="39780">MSTSPESAPSESLSNESPSPKFVSPGYPSSESSASETASSKFTSPEPSLLKFISPESPSPESPSPESPSSDSPSSRPRSVLFVDRGLKVQVCLGVLDDNGDYNIGRGCRPPILCDGLLDIDSTQDWRQMLRNLQQFIDFQFALLLGASPEILDVFVVWDGDVPPECEGWSKWSKWLRCKRWNDIGVKTMKLYKREKGPRDIDSLFRVHNKMSDQFSSSAQPSTTPGLQIRAMNISDGSPPFLCNTTLQIIPPSDFSTISAALIQAINLQASSKNFSCAEGDLSVFIHWTEETPDKYAYQTASRCWNNISLDLMLLSEKKFSVESPEELKDLWRFLAKRKYRDEIFCVFEASSIPSSI</sequence>
<feature type="compositionally biased region" description="Low complexity" evidence="1">
    <location>
        <begin position="67"/>
        <end position="78"/>
    </location>
</feature>
<gene>
    <name evidence="2" type="ORF">BPOR_0008g00540</name>
</gene>
<evidence type="ECO:0000313" key="3">
    <source>
        <dbReference type="Proteomes" id="UP000297280"/>
    </source>
</evidence>
<keyword evidence="3" id="KW-1185">Reference proteome</keyword>